<dbReference type="KEGG" id="scas:SACC_00300"/>
<gene>
    <name evidence="12" type="primary">pheT</name>
    <name evidence="14" type="ORF">SACC_00300</name>
</gene>
<feature type="domain" description="B5" evidence="13">
    <location>
        <begin position="270"/>
        <end position="344"/>
    </location>
</feature>
<comment type="catalytic activity">
    <reaction evidence="12">
        <text>tRNA(Phe) + L-phenylalanine + ATP = L-phenylalanyl-tRNA(Phe) + AMP + diphosphate + H(+)</text>
        <dbReference type="Rhea" id="RHEA:19413"/>
        <dbReference type="Rhea" id="RHEA-COMP:9668"/>
        <dbReference type="Rhea" id="RHEA-COMP:9699"/>
        <dbReference type="ChEBI" id="CHEBI:15378"/>
        <dbReference type="ChEBI" id="CHEBI:30616"/>
        <dbReference type="ChEBI" id="CHEBI:33019"/>
        <dbReference type="ChEBI" id="CHEBI:58095"/>
        <dbReference type="ChEBI" id="CHEBI:78442"/>
        <dbReference type="ChEBI" id="CHEBI:78531"/>
        <dbReference type="ChEBI" id="CHEBI:456215"/>
        <dbReference type="EC" id="6.1.1.20"/>
    </reaction>
</comment>
<comment type="cofactor">
    <cofactor evidence="1 12">
        <name>Mg(2+)</name>
        <dbReference type="ChEBI" id="CHEBI:18420"/>
    </cofactor>
</comment>
<dbReference type="InterPro" id="IPR004531">
    <property type="entry name" value="Phe-tRNA-synth_IIc_bsu_arc_euk"/>
</dbReference>
<dbReference type="CDD" id="cd00769">
    <property type="entry name" value="PheRS_beta_core"/>
    <property type="match status" value="1"/>
</dbReference>
<keyword evidence="8 12" id="KW-0067">ATP-binding</keyword>
<dbReference type="PANTHER" id="PTHR10947:SF0">
    <property type="entry name" value="PHENYLALANINE--TRNA LIGASE BETA SUBUNIT"/>
    <property type="match status" value="1"/>
</dbReference>
<dbReference type="NCBIfam" id="TIGR00471">
    <property type="entry name" value="pheT_arch"/>
    <property type="match status" value="1"/>
</dbReference>
<evidence type="ECO:0000256" key="11">
    <source>
        <dbReference type="ARBA" id="ARBA00023146"/>
    </source>
</evidence>
<name>A0AAQ4CMI2_9CREN</name>
<proteinExistence type="inferred from homology"/>
<dbReference type="SMART" id="SM00873">
    <property type="entry name" value="B3_4"/>
    <property type="match status" value="1"/>
</dbReference>
<comment type="subunit">
    <text evidence="12">Tetramer of two alpha and two beta subunits.</text>
</comment>
<keyword evidence="10 12" id="KW-0648">Protein biosynthesis</keyword>
<dbReference type="Pfam" id="PF03484">
    <property type="entry name" value="B5"/>
    <property type="match status" value="1"/>
</dbReference>
<keyword evidence="6 12" id="KW-0479">Metal-binding</keyword>
<feature type="binding site" evidence="12">
    <location>
        <position position="331"/>
    </location>
    <ligand>
        <name>Mg(2+)</name>
        <dbReference type="ChEBI" id="CHEBI:18420"/>
        <note>shared with alpha subunit</note>
    </ligand>
</feature>
<dbReference type="PANTHER" id="PTHR10947">
    <property type="entry name" value="PHENYLALANYL-TRNA SYNTHETASE BETA CHAIN AND LEUCINE-RICH REPEAT-CONTAINING PROTEIN 47"/>
    <property type="match status" value="1"/>
</dbReference>
<keyword evidence="5 12" id="KW-0436">Ligase</keyword>
<evidence type="ECO:0000256" key="6">
    <source>
        <dbReference type="ARBA" id="ARBA00022723"/>
    </source>
</evidence>
<evidence type="ECO:0000256" key="7">
    <source>
        <dbReference type="ARBA" id="ARBA00022741"/>
    </source>
</evidence>
<dbReference type="InterPro" id="IPR009061">
    <property type="entry name" value="DNA-bd_dom_put_sf"/>
</dbReference>
<keyword evidence="4 12" id="KW-0963">Cytoplasm</keyword>
<evidence type="ECO:0000256" key="2">
    <source>
        <dbReference type="ARBA" id="ARBA00004496"/>
    </source>
</evidence>
<dbReference type="GeneID" id="68864740"/>
<reference evidence="14 15" key="1">
    <citation type="journal article" date="2022" name="Microbiol. Resour. Announc.">
        <title>Complete Genome Sequence of the Hyperthermophilic and Acidophilic Archaeon Saccharolobus caldissimus Strain HS-3T.</title>
        <authorList>
            <person name="Sakai H.D."/>
            <person name="Kurosawa N."/>
        </authorList>
    </citation>
    <scope>NUCLEOTIDE SEQUENCE [LARGE SCALE GENOMIC DNA]</scope>
    <source>
        <strain evidence="14 15">JCM32116</strain>
    </source>
</reference>
<evidence type="ECO:0000256" key="4">
    <source>
        <dbReference type="ARBA" id="ARBA00022490"/>
    </source>
</evidence>
<dbReference type="GO" id="GO:0009328">
    <property type="term" value="C:phenylalanine-tRNA ligase complex"/>
    <property type="evidence" value="ECO:0007669"/>
    <property type="project" value="TreeGrafter"/>
</dbReference>
<feature type="binding site" evidence="12">
    <location>
        <position position="328"/>
    </location>
    <ligand>
        <name>Mg(2+)</name>
        <dbReference type="ChEBI" id="CHEBI:18420"/>
        <note>shared with alpha subunit</note>
    </ligand>
</feature>
<dbReference type="SUPFAM" id="SSF46955">
    <property type="entry name" value="Putative DNA-binding domain"/>
    <property type="match status" value="1"/>
</dbReference>
<dbReference type="SUPFAM" id="SSF55681">
    <property type="entry name" value="Class II aaRS and biotin synthetases"/>
    <property type="match status" value="1"/>
</dbReference>
<sequence>MVTIILNKNKLLNKLGIDEDLLENILFNLKSEMKMLDEDNLEIEINADRLDLLSSDGISRAIKGLLERELGEAKYKVVDTDYKLIVHNVRSRPYALAAVVYNANIDLQELIQFQEKLHSTIGRKRKKVAIGIHDLNKIDTKIIEYKEIPTTYKFIPLNGNREMTIDEVIYQTEQGKLYGKLSIFDNLSPSIIQSDGQVLSIPPIINSEKSKIDERTKNFFIDVTGTSFDAVAQTLDLLVTNLAESGGIIGKVKIEYENKRVSNVEYSPLLVHKTISVNKNYIYNTLGIDKEKDICRHIMRMRMDCEEYGANIKVIVPPYRIDIINSIDIVEDVAMSIGYNNLIPSKYLISNYGNYDYTTLLERRIRELSIGANFIEIFNFVLIKESKLFDKKYIKILNPISEEYNAVRNSLIPVLLDFLSKNQHAKFPVRVFEIGDVVIKDDTTDTGYRNDKRVAYAIMDSRVSYEDIQAPIHYILSSMGITPNYIETNSDIFIEGRVANVLYKNQAIGILGEIKPEILLKFDIEYPIVMAELYVTKIMELIRV</sequence>
<dbReference type="RefSeq" id="WP_229571053.1">
    <property type="nucleotide sequence ID" value="NZ_AP025226.1"/>
</dbReference>
<comment type="subcellular location">
    <subcellularLocation>
        <location evidence="2 12">Cytoplasm</location>
    </subcellularLocation>
</comment>
<dbReference type="InterPro" id="IPR022918">
    <property type="entry name" value="Phe_tRNA_ligase_beta2_arc"/>
</dbReference>
<dbReference type="Gene3D" id="3.30.56.10">
    <property type="match status" value="2"/>
</dbReference>
<organism evidence="14 15">
    <name type="scientific">Saccharolobus caldissimus</name>
    <dbReference type="NCBI Taxonomy" id="1702097"/>
    <lineage>
        <taxon>Archaea</taxon>
        <taxon>Thermoproteota</taxon>
        <taxon>Thermoprotei</taxon>
        <taxon>Sulfolobales</taxon>
        <taxon>Sulfolobaceae</taxon>
        <taxon>Saccharolobus</taxon>
    </lineage>
</organism>
<feature type="binding site" evidence="12">
    <location>
        <position position="332"/>
    </location>
    <ligand>
        <name>Mg(2+)</name>
        <dbReference type="ChEBI" id="CHEBI:18420"/>
        <note>shared with alpha subunit</note>
    </ligand>
</feature>
<dbReference type="Gene3D" id="3.50.40.10">
    <property type="entry name" value="Phenylalanyl-trna Synthetase, Chain B, domain 3"/>
    <property type="match status" value="1"/>
</dbReference>
<keyword evidence="11 12" id="KW-0030">Aminoacyl-tRNA synthetase</keyword>
<dbReference type="GO" id="GO:0005524">
    <property type="term" value="F:ATP binding"/>
    <property type="evidence" value="ECO:0007669"/>
    <property type="project" value="UniProtKB-UniRule"/>
</dbReference>
<dbReference type="InterPro" id="IPR005147">
    <property type="entry name" value="tRNA_synthase_B5-dom"/>
</dbReference>
<dbReference type="InterPro" id="IPR045060">
    <property type="entry name" value="Phe-tRNA-ligase_IIc_bsu"/>
</dbReference>
<evidence type="ECO:0000256" key="1">
    <source>
        <dbReference type="ARBA" id="ARBA00001946"/>
    </source>
</evidence>
<dbReference type="InterPro" id="IPR005146">
    <property type="entry name" value="B3/B4_tRNA-bd"/>
</dbReference>
<accession>A0AAQ4CMI2</accession>
<dbReference type="Gene3D" id="3.30.930.10">
    <property type="entry name" value="Bira Bifunctional Protein, Domain 2"/>
    <property type="match status" value="1"/>
</dbReference>
<protein>
    <recommendedName>
        <fullName evidence="12">Phenylalanine--tRNA ligase beta subunit</fullName>
        <ecNumber evidence="12">6.1.1.20</ecNumber>
    </recommendedName>
    <alternativeName>
        <fullName evidence="12">Phenylalanyl-tRNA synthetase beta subunit</fullName>
        <shortName evidence="12">PheRS</shortName>
    </alternativeName>
</protein>
<keyword evidence="9 12" id="KW-0460">Magnesium</keyword>
<comment type="similarity">
    <text evidence="3 12">Belongs to the phenylalanyl-tRNA synthetase beta subunit family. Type 2 subfamily.</text>
</comment>
<keyword evidence="15" id="KW-1185">Reference proteome</keyword>
<dbReference type="GO" id="GO:0003723">
    <property type="term" value="F:RNA binding"/>
    <property type="evidence" value="ECO:0007669"/>
    <property type="project" value="InterPro"/>
</dbReference>
<dbReference type="GO" id="GO:0006432">
    <property type="term" value="P:phenylalanyl-tRNA aminoacylation"/>
    <property type="evidence" value="ECO:0007669"/>
    <property type="project" value="UniProtKB-UniRule"/>
</dbReference>
<evidence type="ECO:0000256" key="5">
    <source>
        <dbReference type="ARBA" id="ARBA00022598"/>
    </source>
</evidence>
<evidence type="ECO:0000313" key="14">
    <source>
        <dbReference type="EMBL" id="BDB97013.1"/>
    </source>
</evidence>
<keyword evidence="7 12" id="KW-0547">Nucleotide-binding</keyword>
<dbReference type="Pfam" id="PF17759">
    <property type="entry name" value="tRNA_synthFbeta"/>
    <property type="match status" value="1"/>
</dbReference>
<feature type="binding site" evidence="12">
    <location>
        <position position="322"/>
    </location>
    <ligand>
        <name>Mg(2+)</name>
        <dbReference type="ChEBI" id="CHEBI:18420"/>
        <note>shared with alpha subunit</note>
    </ligand>
</feature>
<dbReference type="EC" id="6.1.1.20" evidence="12"/>
<dbReference type="PROSITE" id="PS51483">
    <property type="entry name" value="B5"/>
    <property type="match status" value="1"/>
</dbReference>
<dbReference type="InterPro" id="IPR020825">
    <property type="entry name" value="Phe-tRNA_synthase-like_B3/B4"/>
</dbReference>
<dbReference type="GO" id="GO:0004826">
    <property type="term" value="F:phenylalanine-tRNA ligase activity"/>
    <property type="evidence" value="ECO:0007669"/>
    <property type="project" value="UniProtKB-UniRule"/>
</dbReference>
<dbReference type="InterPro" id="IPR041616">
    <property type="entry name" value="PheRS_beta_core"/>
</dbReference>
<dbReference type="Proteomes" id="UP001319921">
    <property type="component" value="Chromosome"/>
</dbReference>
<dbReference type="GO" id="GO:0000287">
    <property type="term" value="F:magnesium ion binding"/>
    <property type="evidence" value="ECO:0007669"/>
    <property type="project" value="InterPro"/>
</dbReference>
<evidence type="ECO:0000259" key="13">
    <source>
        <dbReference type="PROSITE" id="PS51483"/>
    </source>
</evidence>
<evidence type="ECO:0000256" key="10">
    <source>
        <dbReference type="ARBA" id="ARBA00022917"/>
    </source>
</evidence>
<evidence type="ECO:0000256" key="12">
    <source>
        <dbReference type="HAMAP-Rule" id="MF_00284"/>
    </source>
</evidence>
<dbReference type="EMBL" id="AP025226">
    <property type="protein sequence ID" value="BDB97013.1"/>
    <property type="molecule type" value="Genomic_DNA"/>
</dbReference>
<dbReference type="SMART" id="SM00874">
    <property type="entry name" value="B5"/>
    <property type="match status" value="1"/>
</dbReference>
<evidence type="ECO:0000256" key="8">
    <source>
        <dbReference type="ARBA" id="ARBA00022840"/>
    </source>
</evidence>
<dbReference type="HAMAP" id="MF_00284">
    <property type="entry name" value="Phe_tRNA_synth_beta2"/>
    <property type="match status" value="1"/>
</dbReference>
<evidence type="ECO:0000313" key="15">
    <source>
        <dbReference type="Proteomes" id="UP001319921"/>
    </source>
</evidence>
<evidence type="ECO:0000256" key="9">
    <source>
        <dbReference type="ARBA" id="ARBA00022842"/>
    </source>
</evidence>
<dbReference type="Pfam" id="PF03483">
    <property type="entry name" value="B3_4"/>
    <property type="match status" value="1"/>
</dbReference>
<evidence type="ECO:0000256" key="3">
    <source>
        <dbReference type="ARBA" id="ARBA00007438"/>
    </source>
</evidence>
<dbReference type="AlphaFoldDB" id="A0AAQ4CMI2"/>
<dbReference type="InterPro" id="IPR045864">
    <property type="entry name" value="aa-tRNA-synth_II/BPL/LPL"/>
</dbReference>